<evidence type="ECO:0000313" key="7">
    <source>
        <dbReference type="EMBL" id="CAF1534319.1"/>
    </source>
</evidence>
<comment type="caution">
    <text evidence="7">The sequence shown here is derived from an EMBL/GenBank/DDBJ whole genome shotgun (WGS) entry which is preliminary data.</text>
</comment>
<evidence type="ECO:0000259" key="6">
    <source>
        <dbReference type="Pfam" id="PF10551"/>
    </source>
</evidence>
<organism evidence="7 9">
    <name type="scientific">Rotaria sordida</name>
    <dbReference type="NCBI Taxonomy" id="392033"/>
    <lineage>
        <taxon>Eukaryota</taxon>
        <taxon>Metazoa</taxon>
        <taxon>Spiralia</taxon>
        <taxon>Gnathifera</taxon>
        <taxon>Rotifera</taxon>
        <taxon>Eurotatoria</taxon>
        <taxon>Bdelloidea</taxon>
        <taxon>Philodinida</taxon>
        <taxon>Philodinidae</taxon>
        <taxon>Rotaria</taxon>
    </lineage>
</organism>
<dbReference type="AlphaFoldDB" id="A0A815VND5"/>
<evidence type="ECO:0000256" key="1">
    <source>
        <dbReference type="ARBA" id="ARBA00022723"/>
    </source>
</evidence>
<keyword evidence="4" id="KW-0812">Transmembrane</keyword>
<sequence length="420" mass="48483">MMTAPSNRISFIISQKGKKMLNINNFIFKLNKITSTTKYYRCEDSCCTVTARTDLEDNILNIKGDHCHPPEPEEIQIRVFKQVVKERAISENTPIPQIYDEEAARINLSTLAIAALPSQGELGSTLNKARRLQTPSIPNSQLFDIPQSYTKTLKNLPFLLYFAAFVCVFALLSDRKKPTYKYLFHELRNKAAQLNMTFNPYTIMSDFEGTVAEILKIEFPNSQHVGCFFHYTQSIYRNFQQLGLSSQYAADDEIRNTCRKLMALALMPISLVLQAYDDLHGSVLESSSTTFDSLKPLFSYFENQWIKNVDIQRWNVYGLHMRTNNNAEGYHNRLNLRISKYHPNIWAFIRCIQGEENRFNHLLIQMKGGLTARPKTKKTLAIQHRIDTLYIRYDNGYINANELLNGLSYVVAKNIKSKRK</sequence>
<evidence type="ECO:0000256" key="3">
    <source>
        <dbReference type="ARBA" id="ARBA00022833"/>
    </source>
</evidence>
<evidence type="ECO:0000256" key="4">
    <source>
        <dbReference type="SAM" id="Phobius"/>
    </source>
</evidence>
<dbReference type="InterPro" id="IPR018289">
    <property type="entry name" value="MULE_transposase_dom"/>
</dbReference>
<dbReference type="EMBL" id="CAJOBE010004801">
    <property type="protein sequence ID" value="CAF3947745.1"/>
    <property type="molecule type" value="Genomic_DNA"/>
</dbReference>
<dbReference type="PANTHER" id="PTHR47160:SF10">
    <property type="entry name" value="MULE TRANSPOSASE DOMAIN-CONTAINING PROTEIN"/>
    <property type="match status" value="1"/>
</dbReference>
<dbReference type="InterPro" id="IPR007588">
    <property type="entry name" value="Znf_FLYWCH"/>
</dbReference>
<dbReference type="Gene3D" id="2.20.25.240">
    <property type="match status" value="1"/>
</dbReference>
<gene>
    <name evidence="8" type="ORF">FNK824_LOCUS23040</name>
    <name evidence="7" type="ORF">SEV965_LOCUS37722</name>
</gene>
<dbReference type="EMBL" id="CAJNOU010008101">
    <property type="protein sequence ID" value="CAF1534319.1"/>
    <property type="molecule type" value="Genomic_DNA"/>
</dbReference>
<evidence type="ECO:0000313" key="8">
    <source>
        <dbReference type="EMBL" id="CAF3947745.1"/>
    </source>
</evidence>
<keyword evidence="4" id="KW-1133">Transmembrane helix</keyword>
<keyword evidence="2" id="KW-0863">Zinc-finger</keyword>
<keyword evidence="3" id="KW-0862">Zinc</keyword>
<feature type="domain" description="FLYWCH-type" evidence="5">
    <location>
        <begin position="11"/>
        <end position="68"/>
    </location>
</feature>
<evidence type="ECO:0008006" key="10">
    <source>
        <dbReference type="Google" id="ProtNLM"/>
    </source>
</evidence>
<reference evidence="7" key="1">
    <citation type="submission" date="2021-02" db="EMBL/GenBank/DDBJ databases">
        <authorList>
            <person name="Nowell W R."/>
        </authorList>
    </citation>
    <scope>NUCLEOTIDE SEQUENCE</scope>
</reference>
<evidence type="ECO:0000256" key="2">
    <source>
        <dbReference type="ARBA" id="ARBA00022771"/>
    </source>
</evidence>
<keyword evidence="4" id="KW-0472">Membrane</keyword>
<feature type="transmembrane region" description="Helical" evidence="4">
    <location>
        <begin position="156"/>
        <end position="173"/>
    </location>
</feature>
<evidence type="ECO:0000313" key="9">
    <source>
        <dbReference type="Proteomes" id="UP000663889"/>
    </source>
</evidence>
<protein>
    <recommendedName>
        <fullName evidence="10">MULE transposase domain-containing protein</fullName>
    </recommendedName>
</protein>
<keyword evidence="1" id="KW-0479">Metal-binding</keyword>
<name>A0A815VND5_9BILA</name>
<proteinExistence type="predicted"/>
<accession>A0A815VND5</accession>
<dbReference type="Pfam" id="PF10551">
    <property type="entry name" value="MULE"/>
    <property type="match status" value="1"/>
</dbReference>
<dbReference type="GO" id="GO:0008270">
    <property type="term" value="F:zinc ion binding"/>
    <property type="evidence" value="ECO:0007669"/>
    <property type="project" value="UniProtKB-KW"/>
</dbReference>
<feature type="domain" description="MULE transposase" evidence="6">
    <location>
        <begin position="164"/>
        <end position="233"/>
    </location>
</feature>
<dbReference type="Proteomes" id="UP000663874">
    <property type="component" value="Unassembled WGS sequence"/>
</dbReference>
<dbReference type="Pfam" id="PF04500">
    <property type="entry name" value="FLYWCH"/>
    <property type="match status" value="1"/>
</dbReference>
<dbReference type="Proteomes" id="UP000663889">
    <property type="component" value="Unassembled WGS sequence"/>
</dbReference>
<dbReference type="PANTHER" id="PTHR47160">
    <property type="entry name" value="PUTATIVE-RELATED"/>
    <property type="match status" value="1"/>
</dbReference>
<evidence type="ECO:0000259" key="5">
    <source>
        <dbReference type="Pfam" id="PF04500"/>
    </source>
</evidence>